<sequence>MSCFFTVLRHGYRMNKRLEVTEGNVELEVCGENLILSPQKAVFWKQNQSLWISDLHLGKAGHFRKHGVPIPRAVHHADLTRISQLIQEFAPARILFMGDLFHSEGNEEWQDFVEWRHTYPSLEMLLIEGNHDILERTHYQRAALQVADELAIGPFVFTHEKQFTSGYNISGHVHPCVRMQGLARQGVRLPCFYFSSDHALLPAFGGFTGTHPVKTRKNDRVIGVSDGYLISLMA</sequence>
<dbReference type="OrthoDB" id="9795838at2"/>
<dbReference type="SUPFAM" id="SSF56300">
    <property type="entry name" value="Metallo-dependent phosphatases"/>
    <property type="match status" value="1"/>
</dbReference>
<dbReference type="Proteomes" id="UP000256779">
    <property type="component" value="Unassembled WGS sequence"/>
</dbReference>
<dbReference type="InterPro" id="IPR026336">
    <property type="entry name" value="PdeM-like"/>
</dbReference>
<proteinExistence type="predicted"/>
<keyword evidence="2" id="KW-1185">Reference proteome</keyword>
<reference evidence="1 2" key="1">
    <citation type="submission" date="2018-07" db="EMBL/GenBank/DDBJ databases">
        <title>Genomic Encyclopedia of Type Strains, Phase IV (KMG-IV): sequencing the most valuable type-strain genomes for metagenomic binning, comparative biology and taxonomic classification.</title>
        <authorList>
            <person name="Goeker M."/>
        </authorList>
    </citation>
    <scope>NUCLEOTIDE SEQUENCE [LARGE SCALE GENOMIC DNA]</scope>
    <source>
        <strain evidence="1 2">DSM 4134</strain>
    </source>
</reference>
<dbReference type="AlphaFoldDB" id="A0A3D9L5J2"/>
<gene>
    <name evidence="1" type="ORF">C7460_104292</name>
</gene>
<dbReference type="PANTHER" id="PTHR39323">
    <property type="entry name" value="BLR1149 PROTEIN"/>
    <property type="match status" value="1"/>
</dbReference>
<organism evidence="1 2">
    <name type="scientific">Marinoscillum furvescens DSM 4134</name>
    <dbReference type="NCBI Taxonomy" id="1122208"/>
    <lineage>
        <taxon>Bacteria</taxon>
        <taxon>Pseudomonadati</taxon>
        <taxon>Bacteroidota</taxon>
        <taxon>Cytophagia</taxon>
        <taxon>Cytophagales</taxon>
        <taxon>Reichenbachiellaceae</taxon>
        <taxon>Marinoscillum</taxon>
    </lineage>
</organism>
<name>A0A3D9L5J2_MARFU</name>
<dbReference type="PANTHER" id="PTHR39323:SF1">
    <property type="entry name" value="BLR1149 PROTEIN"/>
    <property type="match status" value="1"/>
</dbReference>
<dbReference type="InterPro" id="IPR029052">
    <property type="entry name" value="Metallo-depent_PP-like"/>
</dbReference>
<accession>A0A3D9L5J2</accession>
<evidence type="ECO:0000313" key="2">
    <source>
        <dbReference type="Proteomes" id="UP000256779"/>
    </source>
</evidence>
<protein>
    <submittedName>
        <fullName evidence="1">Putative phosphoesterase</fullName>
    </submittedName>
</protein>
<dbReference type="NCBIfam" id="TIGR04123">
    <property type="entry name" value="P_estr_lig_assc"/>
    <property type="match status" value="1"/>
</dbReference>
<comment type="caution">
    <text evidence="1">The sequence shown here is derived from an EMBL/GenBank/DDBJ whole genome shotgun (WGS) entry which is preliminary data.</text>
</comment>
<evidence type="ECO:0000313" key="1">
    <source>
        <dbReference type="EMBL" id="REE01272.1"/>
    </source>
</evidence>
<dbReference type="Gene3D" id="3.60.21.10">
    <property type="match status" value="1"/>
</dbReference>
<dbReference type="EMBL" id="QREG01000004">
    <property type="protein sequence ID" value="REE01272.1"/>
    <property type="molecule type" value="Genomic_DNA"/>
</dbReference>